<feature type="region of interest" description="Disordered" evidence="1">
    <location>
        <begin position="334"/>
        <end position="361"/>
    </location>
</feature>
<evidence type="ECO:0000313" key="3">
    <source>
        <dbReference type="Ensembl" id="ENSSAUP00010032823.1"/>
    </source>
</evidence>
<feature type="compositionally biased region" description="Polar residues" evidence="1">
    <location>
        <begin position="442"/>
        <end position="462"/>
    </location>
</feature>
<dbReference type="Gene3D" id="1.20.1270.60">
    <property type="entry name" value="Arfaptin homology (AH) domain/BAR domain"/>
    <property type="match status" value="1"/>
</dbReference>
<feature type="region of interest" description="Disordered" evidence="1">
    <location>
        <begin position="384"/>
        <end position="462"/>
    </location>
</feature>
<dbReference type="InterPro" id="IPR004148">
    <property type="entry name" value="BAR_dom"/>
</dbReference>
<evidence type="ECO:0000259" key="2">
    <source>
        <dbReference type="PROSITE" id="PS51021"/>
    </source>
</evidence>
<evidence type="ECO:0000256" key="1">
    <source>
        <dbReference type="SAM" id="MobiDB-lite"/>
    </source>
</evidence>
<reference evidence="3" key="3">
    <citation type="submission" date="2025-09" db="UniProtKB">
        <authorList>
            <consortium name="Ensembl"/>
        </authorList>
    </citation>
    <scope>IDENTIFICATION</scope>
</reference>
<dbReference type="AlphaFoldDB" id="A0A671W141"/>
<dbReference type="PROSITE" id="PS51021">
    <property type="entry name" value="BAR"/>
    <property type="match status" value="1"/>
</dbReference>
<evidence type="ECO:0000313" key="4">
    <source>
        <dbReference type="Proteomes" id="UP000472265"/>
    </source>
</evidence>
<reference evidence="3" key="1">
    <citation type="submission" date="2021-04" db="EMBL/GenBank/DDBJ databases">
        <authorList>
            <consortium name="Wellcome Sanger Institute Data Sharing"/>
        </authorList>
    </citation>
    <scope>NUCLEOTIDE SEQUENCE [LARGE SCALE GENOMIC DNA]</scope>
</reference>
<proteinExistence type="predicted"/>
<feature type="compositionally biased region" description="Polar residues" evidence="1">
    <location>
        <begin position="384"/>
        <end position="434"/>
    </location>
</feature>
<dbReference type="GeneID" id="115566010"/>
<keyword evidence="4" id="KW-1185">Reference proteome</keyword>
<dbReference type="OMA" id="HEANEPI"/>
<gene>
    <name evidence="3" type="primary">LOC115566010</name>
</gene>
<feature type="domain" description="BAR" evidence="2">
    <location>
        <begin position="22"/>
        <end position="292"/>
    </location>
</feature>
<dbReference type="SUPFAM" id="SSF103657">
    <property type="entry name" value="BAR/IMD domain-like"/>
    <property type="match status" value="1"/>
</dbReference>
<protein>
    <submittedName>
        <fullName evidence="3">Endophilin-B1-like</fullName>
    </submittedName>
</protein>
<sequence>MDLTRLAVDAGQFINRAVQYTGESLGQADKTELDPGLEELLARADATKTWTDKIISQTEVLLQPSPGARLEDRLYESLDWAVPPRPRANEALGDQMIQAGMEFGTNTPYGTALLRCGEAQKQLGEAEKKFVQSTSIHFLNPLRSFSEGEYKAIQDERRMLVNKRLDLDIAIARVRKAHEADREARNLNANPLDDDYIAHVSYMFSFLRVKWLKIWAQEISQAEMEQRICQSLFDRQSEITRQVAGGISNIHINHMRTLTDFVEAQACYFDQCHQHAQDLQKQLASIPAVLCSNNWQSAVNQPSTSNHVANEPVGLNHVTPLPAIVHQLPEFNQDSWTVNPADSSVNTRPPNQTNNNNNNSLFTIGQATISCSAGDHHVCTSNLDSNPTNQMSTFSRTNGADGLTTTTASSPSELSGTSNGSQTAGTAASETITTADMDLEDSTTNGMAEVAQTTNGTASELPTINAEDVQESLMDSQAGVQ</sequence>
<dbReference type="SMART" id="SM00721">
    <property type="entry name" value="BAR"/>
    <property type="match status" value="1"/>
</dbReference>
<organism evidence="3 4">
    <name type="scientific">Sparus aurata</name>
    <name type="common">Gilthead sea bream</name>
    <dbReference type="NCBI Taxonomy" id="8175"/>
    <lineage>
        <taxon>Eukaryota</taxon>
        <taxon>Metazoa</taxon>
        <taxon>Chordata</taxon>
        <taxon>Craniata</taxon>
        <taxon>Vertebrata</taxon>
        <taxon>Euteleostomi</taxon>
        <taxon>Actinopterygii</taxon>
        <taxon>Neopterygii</taxon>
        <taxon>Teleostei</taxon>
        <taxon>Neoteleostei</taxon>
        <taxon>Acanthomorphata</taxon>
        <taxon>Eupercaria</taxon>
        <taxon>Spariformes</taxon>
        <taxon>Sparidae</taxon>
        <taxon>Sparus</taxon>
    </lineage>
</organism>
<dbReference type="OrthoDB" id="14167at2759"/>
<dbReference type="InterPro" id="IPR027267">
    <property type="entry name" value="AH/BAR_dom_sf"/>
</dbReference>
<dbReference type="Ensembl" id="ENSSAUT00010034566.1">
    <property type="protein sequence ID" value="ENSSAUP00010032823.1"/>
    <property type="gene ID" value="ENSSAUG00010013902.1"/>
</dbReference>
<feature type="compositionally biased region" description="Polar residues" evidence="1">
    <location>
        <begin position="334"/>
        <end position="345"/>
    </location>
</feature>
<dbReference type="Proteomes" id="UP000472265">
    <property type="component" value="Chromosome 16"/>
</dbReference>
<name>A0A671W141_SPAAU</name>
<reference evidence="3" key="2">
    <citation type="submission" date="2025-08" db="UniProtKB">
        <authorList>
            <consortium name="Ensembl"/>
        </authorList>
    </citation>
    <scope>IDENTIFICATION</scope>
</reference>
<dbReference type="RefSeq" id="XP_030247615.1">
    <property type="nucleotide sequence ID" value="XM_030391755.1"/>
</dbReference>
<dbReference type="InParanoid" id="A0A671W141"/>
<dbReference type="Pfam" id="PF03114">
    <property type="entry name" value="BAR"/>
    <property type="match status" value="1"/>
</dbReference>
<dbReference type="GeneTree" id="ENSGT00940000155667"/>
<accession>A0A671W141</accession>
<dbReference type="GO" id="GO:0005737">
    <property type="term" value="C:cytoplasm"/>
    <property type="evidence" value="ECO:0007669"/>
    <property type="project" value="InterPro"/>
</dbReference>
<feature type="compositionally biased region" description="Low complexity" evidence="1">
    <location>
        <begin position="346"/>
        <end position="359"/>
    </location>
</feature>